<evidence type="ECO:0000256" key="3">
    <source>
        <dbReference type="ARBA" id="ARBA00022989"/>
    </source>
</evidence>
<dbReference type="InterPro" id="IPR047199">
    <property type="entry name" value="CorA-like"/>
</dbReference>
<proteinExistence type="predicted"/>
<organism evidence="7 8">
    <name type="scientific">Alkalibacterium olivapovliticus</name>
    <dbReference type="NCBI Taxonomy" id="99907"/>
    <lineage>
        <taxon>Bacteria</taxon>
        <taxon>Bacillati</taxon>
        <taxon>Bacillota</taxon>
        <taxon>Bacilli</taxon>
        <taxon>Lactobacillales</taxon>
        <taxon>Carnobacteriaceae</taxon>
        <taxon>Alkalibacterium</taxon>
    </lineage>
</organism>
<feature type="transmembrane region" description="Helical" evidence="6">
    <location>
        <begin position="243"/>
        <end position="263"/>
    </location>
</feature>
<comment type="subcellular location">
    <subcellularLocation>
        <location evidence="1">Membrane</location>
        <topology evidence="1">Multi-pass membrane protein</topology>
    </subcellularLocation>
</comment>
<keyword evidence="5" id="KW-0175">Coiled coil</keyword>
<dbReference type="Gene3D" id="1.20.58.340">
    <property type="entry name" value="Magnesium transport protein CorA, transmembrane region"/>
    <property type="match status" value="1"/>
</dbReference>
<dbReference type="InterPro" id="IPR045863">
    <property type="entry name" value="CorA_TM1_TM2"/>
</dbReference>
<dbReference type="OrthoDB" id="9803416at2"/>
<dbReference type="Proteomes" id="UP000238205">
    <property type="component" value="Unassembled WGS sequence"/>
</dbReference>
<evidence type="ECO:0000256" key="5">
    <source>
        <dbReference type="SAM" id="Coils"/>
    </source>
</evidence>
<dbReference type="InterPro" id="IPR002523">
    <property type="entry name" value="MgTranspt_CorA/ZnTranspt_ZntB"/>
</dbReference>
<dbReference type="GO" id="GO:0046873">
    <property type="term" value="F:metal ion transmembrane transporter activity"/>
    <property type="evidence" value="ECO:0007669"/>
    <property type="project" value="InterPro"/>
</dbReference>
<evidence type="ECO:0000256" key="6">
    <source>
        <dbReference type="SAM" id="Phobius"/>
    </source>
</evidence>
<evidence type="ECO:0000313" key="8">
    <source>
        <dbReference type="Proteomes" id="UP000238205"/>
    </source>
</evidence>
<sequence length="301" mass="34305">MIEKGQTTSNDIVYEWIIVEDFTEEELGRFSKAHAIPLDLYALNKESDISYYNALDTDHHGQLNVLHLPVWEKKRYGTIQQANSTVTFVYSEELVVCVLSGLDSQWMADQLKSHTSPHHAMVETINLLYNDVEDRLLLLKQSIEDLMKEAKEKADRDVLLNVTDLEQELVFFSRRIDDFDETISRWSEDSIILNTTQTSEREIIALRIKKSQYNSHLYKDLIESTSGLLSDSIDNKLNSIMEFLESVALVISIPTLIFSLFGMNTGGLVGRQSPFGTVVVIAGSLLLGIVMALYLKRKDYM</sequence>
<evidence type="ECO:0000313" key="7">
    <source>
        <dbReference type="EMBL" id="PRY83015.1"/>
    </source>
</evidence>
<feature type="transmembrane region" description="Helical" evidence="6">
    <location>
        <begin position="275"/>
        <end position="295"/>
    </location>
</feature>
<evidence type="ECO:0000256" key="2">
    <source>
        <dbReference type="ARBA" id="ARBA00022692"/>
    </source>
</evidence>
<reference evidence="7 8" key="1">
    <citation type="submission" date="2018-03" db="EMBL/GenBank/DDBJ databases">
        <title>Genomic Encyclopedia of Archaeal and Bacterial Type Strains, Phase II (KMG-II): from individual species to whole genera.</title>
        <authorList>
            <person name="Goeker M."/>
        </authorList>
    </citation>
    <scope>NUCLEOTIDE SEQUENCE [LARGE SCALE GENOMIC DNA]</scope>
    <source>
        <strain evidence="7 8">DSM 13175</strain>
    </source>
</reference>
<dbReference type="PANTHER" id="PTHR47891:SF1">
    <property type="entry name" value="CORA-MAGNESIUM AND COBALT TRANSPORTER"/>
    <property type="match status" value="1"/>
</dbReference>
<dbReference type="AlphaFoldDB" id="A0A2T0W8J5"/>
<keyword evidence="4 6" id="KW-0472">Membrane</keyword>
<dbReference type="GO" id="GO:0016020">
    <property type="term" value="C:membrane"/>
    <property type="evidence" value="ECO:0007669"/>
    <property type="project" value="UniProtKB-SubCell"/>
</dbReference>
<evidence type="ECO:0000256" key="1">
    <source>
        <dbReference type="ARBA" id="ARBA00004141"/>
    </source>
</evidence>
<dbReference type="Pfam" id="PF01544">
    <property type="entry name" value="CorA"/>
    <property type="match status" value="1"/>
</dbReference>
<feature type="coiled-coil region" evidence="5">
    <location>
        <begin position="129"/>
        <end position="156"/>
    </location>
</feature>
<accession>A0A2T0W8J5</accession>
<dbReference type="RefSeq" id="WP_106192369.1">
    <property type="nucleotide sequence ID" value="NZ_PVTO01000007.1"/>
</dbReference>
<dbReference type="EMBL" id="PVTO01000007">
    <property type="protein sequence ID" value="PRY83015.1"/>
    <property type="molecule type" value="Genomic_DNA"/>
</dbReference>
<keyword evidence="2 6" id="KW-0812">Transmembrane</keyword>
<keyword evidence="3 6" id="KW-1133">Transmembrane helix</keyword>
<dbReference type="PANTHER" id="PTHR47891">
    <property type="entry name" value="TRANSPORTER-RELATED"/>
    <property type="match status" value="1"/>
</dbReference>
<name>A0A2T0W8J5_9LACT</name>
<keyword evidence="8" id="KW-1185">Reference proteome</keyword>
<comment type="caution">
    <text evidence="7">The sequence shown here is derived from an EMBL/GenBank/DDBJ whole genome shotgun (WGS) entry which is preliminary data.</text>
</comment>
<evidence type="ECO:0000256" key="4">
    <source>
        <dbReference type="ARBA" id="ARBA00023136"/>
    </source>
</evidence>
<gene>
    <name evidence="7" type="ORF">CLV38_10791</name>
</gene>
<protein>
    <submittedName>
        <fullName evidence="7">Mg2+ and Co2+ transporter CorA</fullName>
    </submittedName>
</protein>
<dbReference type="SUPFAM" id="SSF144083">
    <property type="entry name" value="Magnesium transport protein CorA, transmembrane region"/>
    <property type="match status" value="1"/>
</dbReference>